<evidence type="ECO:0000313" key="2">
    <source>
        <dbReference type="EMBL" id="KAK3611978.1"/>
    </source>
</evidence>
<name>A0AAE0TMC8_9BIVA</name>
<dbReference type="Proteomes" id="UP001195483">
    <property type="component" value="Unassembled WGS sequence"/>
</dbReference>
<protein>
    <submittedName>
        <fullName evidence="2">Uncharacterized protein</fullName>
    </submittedName>
</protein>
<reference evidence="2" key="2">
    <citation type="journal article" date="2021" name="Genome Biol. Evol.">
        <title>Developing a high-quality reference genome for a parasitic bivalve with doubly uniparental inheritance (Bivalvia: Unionida).</title>
        <authorList>
            <person name="Smith C.H."/>
        </authorList>
    </citation>
    <scope>NUCLEOTIDE SEQUENCE</scope>
    <source>
        <strain evidence="2">CHS0354</strain>
        <tissue evidence="2">Mantle</tissue>
    </source>
</reference>
<reference evidence="2" key="1">
    <citation type="journal article" date="2021" name="Genome Biol. Evol.">
        <title>A High-Quality Reference Genome for a Parasitic Bivalve with Doubly Uniparental Inheritance (Bivalvia: Unionida).</title>
        <authorList>
            <person name="Smith C.H."/>
        </authorList>
    </citation>
    <scope>NUCLEOTIDE SEQUENCE</scope>
    <source>
        <strain evidence="2">CHS0354</strain>
    </source>
</reference>
<organism evidence="2 3">
    <name type="scientific">Potamilus streckersoni</name>
    <dbReference type="NCBI Taxonomy" id="2493646"/>
    <lineage>
        <taxon>Eukaryota</taxon>
        <taxon>Metazoa</taxon>
        <taxon>Spiralia</taxon>
        <taxon>Lophotrochozoa</taxon>
        <taxon>Mollusca</taxon>
        <taxon>Bivalvia</taxon>
        <taxon>Autobranchia</taxon>
        <taxon>Heteroconchia</taxon>
        <taxon>Palaeoheterodonta</taxon>
        <taxon>Unionida</taxon>
        <taxon>Unionoidea</taxon>
        <taxon>Unionidae</taxon>
        <taxon>Ambleminae</taxon>
        <taxon>Lampsilini</taxon>
        <taxon>Potamilus</taxon>
    </lineage>
</organism>
<proteinExistence type="predicted"/>
<accession>A0AAE0TMC8</accession>
<comment type="caution">
    <text evidence="2">The sequence shown here is derived from an EMBL/GenBank/DDBJ whole genome shotgun (WGS) entry which is preliminary data.</text>
</comment>
<reference evidence="2" key="3">
    <citation type="submission" date="2023-05" db="EMBL/GenBank/DDBJ databases">
        <authorList>
            <person name="Smith C.H."/>
        </authorList>
    </citation>
    <scope>NUCLEOTIDE SEQUENCE</scope>
    <source>
        <strain evidence="2">CHS0354</strain>
        <tissue evidence="2">Mantle</tissue>
    </source>
</reference>
<keyword evidence="3" id="KW-1185">Reference proteome</keyword>
<evidence type="ECO:0000313" key="3">
    <source>
        <dbReference type="Proteomes" id="UP001195483"/>
    </source>
</evidence>
<feature type="region of interest" description="Disordered" evidence="1">
    <location>
        <begin position="1"/>
        <end position="26"/>
    </location>
</feature>
<gene>
    <name evidence="2" type="ORF">CHS0354_011637</name>
</gene>
<dbReference type="EMBL" id="JAEAOA010000712">
    <property type="protein sequence ID" value="KAK3611978.1"/>
    <property type="molecule type" value="Genomic_DNA"/>
</dbReference>
<sequence>MAIQELPQATAPPKQKNKTKPCYTTTQDNHKVNATYLENSTIPGLLNAPTQLKKSIQVDLMNHKHLPYSEAKQ</sequence>
<evidence type="ECO:0000256" key="1">
    <source>
        <dbReference type="SAM" id="MobiDB-lite"/>
    </source>
</evidence>
<dbReference type="AlphaFoldDB" id="A0AAE0TMC8"/>